<gene>
    <name evidence="2" type="ORF">FIESC28_09749</name>
</gene>
<feature type="chain" id="PRO_5016662387" evidence="1">
    <location>
        <begin position="23"/>
        <end position="167"/>
    </location>
</feature>
<evidence type="ECO:0000313" key="3">
    <source>
        <dbReference type="Proteomes" id="UP000253153"/>
    </source>
</evidence>
<dbReference type="AlphaFoldDB" id="A0A366QXK3"/>
<sequence length="167" mass="17569">MPSPRNMLFGLVAASLSTTAVAEHLRAVWSSGDFSTISGPSGGSQSGHSHGFTILKDDGTAIYSQGYPGDHAPCYNVDDGREFTLGNDPCWKSVRKFKCKSEFSGAPGFCEVKDKDGNSLGTGEGKTDTTFIGIAIAQDSACVVEFNTDDDENCPADADNNLDVTDG</sequence>
<feature type="signal peptide" evidence="1">
    <location>
        <begin position="1"/>
        <end position="22"/>
    </location>
</feature>
<keyword evidence="3" id="KW-1185">Reference proteome</keyword>
<dbReference type="GeneID" id="41999181"/>
<comment type="caution">
    <text evidence="2">The sequence shown here is derived from an EMBL/GenBank/DDBJ whole genome shotgun (WGS) entry which is preliminary data.</text>
</comment>
<evidence type="ECO:0000313" key="2">
    <source>
        <dbReference type="EMBL" id="RBR09637.1"/>
    </source>
</evidence>
<dbReference type="EMBL" id="QKXC01000257">
    <property type="protein sequence ID" value="RBR09637.1"/>
    <property type="molecule type" value="Genomic_DNA"/>
</dbReference>
<dbReference type="RefSeq" id="XP_031012045.1">
    <property type="nucleotide sequence ID" value="XM_031163885.1"/>
</dbReference>
<keyword evidence="1" id="KW-0732">Signal</keyword>
<dbReference type="Proteomes" id="UP000253153">
    <property type="component" value="Unassembled WGS sequence"/>
</dbReference>
<accession>A0A366QXK3</accession>
<dbReference type="OrthoDB" id="4387630at2759"/>
<proteinExistence type="predicted"/>
<evidence type="ECO:0000256" key="1">
    <source>
        <dbReference type="SAM" id="SignalP"/>
    </source>
</evidence>
<name>A0A366QXK3_9HYPO</name>
<reference evidence="2 3" key="1">
    <citation type="submission" date="2018-06" db="EMBL/GenBank/DDBJ databases">
        <title>Fusarium incarnatum-equiseti species complex species 28.</title>
        <authorList>
            <person name="Gardiner D.M."/>
        </authorList>
    </citation>
    <scope>NUCLEOTIDE SEQUENCE [LARGE SCALE GENOMIC DNA]</scope>
    <source>
        <strain evidence="2 3">FIESC_28</strain>
    </source>
</reference>
<organism evidence="2 3">
    <name type="scientific">Fusarium coffeatum</name>
    <dbReference type="NCBI Taxonomy" id="231269"/>
    <lineage>
        <taxon>Eukaryota</taxon>
        <taxon>Fungi</taxon>
        <taxon>Dikarya</taxon>
        <taxon>Ascomycota</taxon>
        <taxon>Pezizomycotina</taxon>
        <taxon>Sordariomycetes</taxon>
        <taxon>Hypocreomycetidae</taxon>
        <taxon>Hypocreales</taxon>
        <taxon>Nectriaceae</taxon>
        <taxon>Fusarium</taxon>
        <taxon>Fusarium incarnatum-equiseti species complex</taxon>
    </lineage>
</organism>
<protein>
    <submittedName>
        <fullName evidence="2">Uncharacterized protein</fullName>
    </submittedName>
</protein>